<dbReference type="EMBL" id="LFWZ01000017">
    <property type="protein sequence ID" value="KON30960.1"/>
    <property type="molecule type" value="Genomic_DNA"/>
</dbReference>
<reference evidence="1 2" key="1">
    <citation type="submission" date="2015-06" db="EMBL/GenBank/DDBJ databases">
        <title>New insights into the roles of widespread benthic archaea in carbon and nitrogen cycling.</title>
        <authorList>
            <person name="Lazar C.S."/>
            <person name="Baker B.J."/>
            <person name="Seitz K.W."/>
            <person name="Hyde A.S."/>
            <person name="Dick G.J."/>
            <person name="Hinrichs K.-U."/>
            <person name="Teske A.P."/>
        </authorList>
    </citation>
    <scope>NUCLEOTIDE SEQUENCE [LARGE SCALE GENOMIC DNA]</scope>
    <source>
        <strain evidence="1">DG-45</strain>
    </source>
</reference>
<proteinExistence type="predicted"/>
<evidence type="ECO:0008006" key="3">
    <source>
        <dbReference type="Google" id="ProtNLM"/>
    </source>
</evidence>
<protein>
    <recommendedName>
        <fullName evidence="3">UDP-N-acetyl-alpha-D-muramoyl-L-alanyl-L-glutamate epimerase</fullName>
    </recommendedName>
</protein>
<name>A0A0M0BRI1_9ARCH</name>
<accession>A0A0M0BRI1</accession>
<dbReference type="Proteomes" id="UP000037210">
    <property type="component" value="Unassembled WGS sequence"/>
</dbReference>
<evidence type="ECO:0000313" key="1">
    <source>
        <dbReference type="EMBL" id="KON30960.1"/>
    </source>
</evidence>
<organism evidence="1 2">
    <name type="scientific">miscellaneous Crenarchaeota group-15 archaeon DG-45</name>
    <dbReference type="NCBI Taxonomy" id="1685127"/>
    <lineage>
        <taxon>Archaea</taxon>
        <taxon>Candidatus Bathyarchaeota</taxon>
        <taxon>MCG-15</taxon>
    </lineage>
</organism>
<dbReference type="AlphaFoldDB" id="A0A0M0BRI1"/>
<gene>
    <name evidence="1" type="ORF">AC482_02390</name>
</gene>
<evidence type="ECO:0000313" key="2">
    <source>
        <dbReference type="Proteomes" id="UP000037210"/>
    </source>
</evidence>
<sequence length="452" mass="52010">MTSLAIRSRQTDNGFEILFKGSRYIIHYQDGIWKDYPKDARDVIFDNLVYAETIHLPLTLNSDRIEYDTSPPFFQPHFFQNLVMDLPSCADVDGTSTSELLRRFMNTKVAFKNRDIKFPAHVEETREDSSVVSISFGKDSLLTWAVCRELGLNPQTCYIVEPLLLYEEKHKTALAEAFNKEFGVKLNKIVHTAGNLRDGIRLGVGKTEIGWGLQSTEYALMILPVAHRFKSRYILIGNEQSCAEYYYDREGYICYPAYDQSHEWTVQIDSMTRQLTGGGVRTMSVIESLNDIAVVYALNKRYPEVAKYHMSCFVETEAGRDRRWCLDCSVCSKMYLLLVASGFDPSEVGLKRNMLSSDCRDYFSLFGGSSVQTYALTGRGRDEQLFGFYLAWKNGNRSDLVQEFEQRFLEEAKGREDEMYKTFFGIHRSITMPRHIENEATSIYREVLSDLP</sequence>
<comment type="caution">
    <text evidence="1">The sequence shown here is derived from an EMBL/GenBank/DDBJ whole genome shotgun (WGS) entry which is preliminary data.</text>
</comment>